<dbReference type="RefSeq" id="WP_139914801.1">
    <property type="nucleotide sequence ID" value="NZ_CBCSLE010000012.1"/>
</dbReference>
<dbReference type="Proteomes" id="UP000537825">
    <property type="component" value="Unassembled WGS sequence"/>
</dbReference>
<keyword evidence="1" id="KW-1133">Transmembrane helix</keyword>
<keyword evidence="1" id="KW-0472">Membrane</keyword>
<keyword evidence="1" id="KW-0812">Transmembrane</keyword>
<accession>A0A7X4Y898</accession>
<gene>
    <name evidence="2" type="ORF">GTZ93_06730</name>
</gene>
<dbReference type="InterPro" id="IPR045584">
    <property type="entry name" value="Pilin-like"/>
</dbReference>
<proteinExistence type="predicted"/>
<dbReference type="Pfam" id="PF14245">
    <property type="entry name" value="Pilin_PilA"/>
    <property type="match status" value="1"/>
</dbReference>
<evidence type="ECO:0000313" key="2">
    <source>
        <dbReference type="EMBL" id="NBC39522.1"/>
    </source>
</evidence>
<comment type="caution">
    <text evidence="2">The sequence shown here is derived from an EMBL/GenBank/DDBJ whole genome shotgun (WGS) entry which is preliminary data.</text>
</comment>
<dbReference type="SUPFAM" id="SSF54523">
    <property type="entry name" value="Pili subunits"/>
    <property type="match status" value="1"/>
</dbReference>
<dbReference type="InterPro" id="IPR028188">
    <property type="entry name" value="Pilin_PilA"/>
</dbReference>
<keyword evidence="3" id="KW-1185">Reference proteome</keyword>
<organism evidence="2 3">
    <name type="scientific">Corallococcus exiguus</name>
    <dbReference type="NCBI Taxonomy" id="83462"/>
    <lineage>
        <taxon>Bacteria</taxon>
        <taxon>Pseudomonadati</taxon>
        <taxon>Myxococcota</taxon>
        <taxon>Myxococcia</taxon>
        <taxon>Myxococcales</taxon>
        <taxon>Cystobacterineae</taxon>
        <taxon>Myxococcaceae</taxon>
        <taxon>Corallococcus</taxon>
    </lineage>
</organism>
<sequence length="231" mass="24321">MRGVTTHRPPESAAPKKTVLPGVALGFAITSLCVVFLWPVGLVLAIMAMVKTGKPEHAGRRGLAITALIVAGLGPFVIGIVAAITIPNFIRFQARSKQAECKVNLKAVFTAARVSMVDEQPLVSLDAMGIEPGPRNRYAYVLRMPEEVIPVGAAFPAIDPAEIQAALAQAGVKPGVEGTCPDCVVTAACVGNVDNDDTLDVWSISTVNRTAANGETIELGTPYNHVNDVRE</sequence>
<name>A0A7X4Y898_9BACT</name>
<feature type="transmembrane region" description="Helical" evidence="1">
    <location>
        <begin position="62"/>
        <end position="86"/>
    </location>
</feature>
<dbReference type="Gene3D" id="3.30.700.10">
    <property type="entry name" value="Glycoprotein, Type 4 Pilin"/>
    <property type="match status" value="1"/>
</dbReference>
<evidence type="ECO:0000313" key="3">
    <source>
        <dbReference type="Proteomes" id="UP000537825"/>
    </source>
</evidence>
<evidence type="ECO:0000256" key="1">
    <source>
        <dbReference type="SAM" id="Phobius"/>
    </source>
</evidence>
<reference evidence="2 3" key="1">
    <citation type="submission" date="2020-01" db="EMBL/GenBank/DDBJ databases">
        <title>The draft genome sequence of Corallococcus exiguus DSM 14696.</title>
        <authorList>
            <person name="Zhang X."/>
            <person name="Zhu H."/>
        </authorList>
    </citation>
    <scope>NUCLEOTIDE SEQUENCE [LARGE SCALE GENOMIC DNA]</scope>
    <source>
        <strain evidence="2 3">DSM 14696</strain>
    </source>
</reference>
<feature type="transmembrane region" description="Helical" evidence="1">
    <location>
        <begin position="20"/>
        <end position="50"/>
    </location>
</feature>
<protein>
    <submittedName>
        <fullName evidence="2">Pilin</fullName>
    </submittedName>
</protein>
<dbReference type="AlphaFoldDB" id="A0A7X4Y898"/>
<dbReference type="EMBL" id="JAAAPK010000002">
    <property type="protein sequence ID" value="NBC39522.1"/>
    <property type="molecule type" value="Genomic_DNA"/>
</dbReference>